<feature type="binding site" evidence="8">
    <location>
        <begin position="61"/>
        <end position="62"/>
    </location>
    <ligand>
        <name>NAD(+)</name>
        <dbReference type="ChEBI" id="CHEBI:57540"/>
    </ligand>
</feature>
<keyword evidence="8" id="KW-0963">Cytoplasm</keyword>
<evidence type="ECO:0000313" key="10">
    <source>
        <dbReference type="Proteomes" id="UP001078443"/>
    </source>
</evidence>
<name>A0ABT4CXS0_9CLOT</name>
<keyword evidence="4 8" id="KW-0067">ATP-binding</keyword>
<dbReference type="RefSeq" id="WP_268040042.1">
    <property type="nucleotide sequence ID" value="NZ_JAPQER010000002.1"/>
</dbReference>
<dbReference type="Pfam" id="PF20143">
    <property type="entry name" value="NAD_kinase_C"/>
    <property type="match status" value="1"/>
</dbReference>
<protein>
    <recommendedName>
        <fullName evidence="8">NAD kinase</fullName>
        <ecNumber evidence="8">2.7.1.23</ecNumber>
    </recommendedName>
    <alternativeName>
        <fullName evidence="8">ATP-dependent NAD kinase</fullName>
    </alternativeName>
</protein>
<evidence type="ECO:0000256" key="3">
    <source>
        <dbReference type="ARBA" id="ARBA00022777"/>
    </source>
</evidence>
<feature type="binding site" evidence="8">
    <location>
        <position position="162"/>
    </location>
    <ligand>
        <name>NAD(+)</name>
        <dbReference type="ChEBI" id="CHEBI:57540"/>
    </ligand>
</feature>
<feature type="binding site" evidence="8">
    <location>
        <position position="164"/>
    </location>
    <ligand>
        <name>NAD(+)</name>
        <dbReference type="ChEBI" id="CHEBI:57540"/>
    </ligand>
</feature>
<evidence type="ECO:0000256" key="8">
    <source>
        <dbReference type="HAMAP-Rule" id="MF_00361"/>
    </source>
</evidence>
<evidence type="ECO:0000256" key="4">
    <source>
        <dbReference type="ARBA" id="ARBA00022840"/>
    </source>
</evidence>
<accession>A0ABT4CXS0</accession>
<feature type="binding site" evidence="8">
    <location>
        <begin position="175"/>
        <end position="180"/>
    </location>
    <ligand>
        <name>NAD(+)</name>
        <dbReference type="ChEBI" id="CHEBI:57540"/>
    </ligand>
</feature>
<dbReference type="Gene3D" id="2.60.200.30">
    <property type="entry name" value="Probable inorganic polyphosphate/atp-NAD kinase, domain 2"/>
    <property type="match status" value="1"/>
</dbReference>
<comment type="caution">
    <text evidence="9">The sequence shown here is derived from an EMBL/GenBank/DDBJ whole genome shotgun (WGS) entry which is preliminary data.</text>
</comment>
<dbReference type="SUPFAM" id="SSF111331">
    <property type="entry name" value="NAD kinase/diacylglycerol kinase-like"/>
    <property type="match status" value="1"/>
</dbReference>
<dbReference type="InterPro" id="IPR002504">
    <property type="entry name" value="NADK"/>
</dbReference>
<keyword evidence="5 8" id="KW-0521">NADP</keyword>
<reference evidence="9" key="1">
    <citation type="submission" date="2022-12" db="EMBL/GenBank/DDBJ databases">
        <authorList>
            <person name="Wang J."/>
        </authorList>
    </citation>
    <scope>NUCLEOTIDE SEQUENCE</scope>
    <source>
        <strain evidence="9">HY-45-18</strain>
    </source>
</reference>
<keyword evidence="1 8" id="KW-0808">Transferase</keyword>
<evidence type="ECO:0000256" key="6">
    <source>
        <dbReference type="ARBA" id="ARBA00023027"/>
    </source>
</evidence>
<sequence>MKNIGVSINSSKFIDEKIVNEIIGKISTYNKGANIKTYKDSIDSYEIIDEKLDVIIVLGGDGTILSAARTVAPLGIPILGINMGNLGFLTAAESLEFEEALKKLKENKYYIEDRMMLQCEIENNNDRKEYVSLNDIVISKGTLSRIFKYEIFIDDKFYTSFKADGIIISTPTGSTAYALSAGGPIIYPTIDVIALVPICPHSMHMRSIILEGNSKINIVISKKNESAFLTVDGQDSINLEKYQNVIIKKSNEKCKLIRIEGYDYFDVLRKKIF</sequence>
<evidence type="ECO:0000256" key="5">
    <source>
        <dbReference type="ARBA" id="ARBA00022857"/>
    </source>
</evidence>
<dbReference type="GO" id="GO:0016301">
    <property type="term" value="F:kinase activity"/>
    <property type="evidence" value="ECO:0007669"/>
    <property type="project" value="UniProtKB-KW"/>
</dbReference>
<keyword evidence="3 8" id="KW-0418">Kinase</keyword>
<evidence type="ECO:0000256" key="2">
    <source>
        <dbReference type="ARBA" id="ARBA00022741"/>
    </source>
</evidence>
<dbReference type="Gene3D" id="3.40.50.10330">
    <property type="entry name" value="Probable inorganic polyphosphate/atp-NAD kinase, domain 1"/>
    <property type="match status" value="1"/>
</dbReference>
<dbReference type="PANTHER" id="PTHR20275:SF0">
    <property type="entry name" value="NAD KINASE"/>
    <property type="match status" value="1"/>
</dbReference>
<comment type="similarity">
    <text evidence="8">Belongs to the NAD kinase family.</text>
</comment>
<keyword evidence="6 8" id="KW-0520">NAD</keyword>
<dbReference type="Pfam" id="PF01513">
    <property type="entry name" value="NAD_kinase"/>
    <property type="match status" value="1"/>
</dbReference>
<organism evidence="9 10">
    <name type="scientific">Clostridium aestuarii</name>
    <dbReference type="NCBI Taxonomy" id="338193"/>
    <lineage>
        <taxon>Bacteria</taxon>
        <taxon>Bacillati</taxon>
        <taxon>Bacillota</taxon>
        <taxon>Clostridia</taxon>
        <taxon>Eubacteriales</taxon>
        <taxon>Clostridiaceae</taxon>
        <taxon>Clostridium</taxon>
    </lineage>
</organism>
<keyword evidence="2 8" id="KW-0547">Nucleotide-binding</keyword>
<feature type="binding site" evidence="8">
    <location>
        <position position="145"/>
    </location>
    <ligand>
        <name>NAD(+)</name>
        <dbReference type="ChEBI" id="CHEBI:57540"/>
    </ligand>
</feature>
<comment type="catalytic activity">
    <reaction evidence="7 8">
        <text>NAD(+) + ATP = ADP + NADP(+) + H(+)</text>
        <dbReference type="Rhea" id="RHEA:18629"/>
        <dbReference type="ChEBI" id="CHEBI:15378"/>
        <dbReference type="ChEBI" id="CHEBI:30616"/>
        <dbReference type="ChEBI" id="CHEBI:57540"/>
        <dbReference type="ChEBI" id="CHEBI:58349"/>
        <dbReference type="ChEBI" id="CHEBI:456216"/>
        <dbReference type="EC" id="2.7.1.23"/>
    </reaction>
</comment>
<feature type="active site" description="Proton acceptor" evidence="8">
    <location>
        <position position="61"/>
    </location>
</feature>
<feature type="binding site" evidence="8">
    <location>
        <position position="234"/>
    </location>
    <ligand>
        <name>NAD(+)</name>
        <dbReference type="ChEBI" id="CHEBI:57540"/>
    </ligand>
</feature>
<comment type="subcellular location">
    <subcellularLocation>
        <location evidence="8">Cytoplasm</location>
    </subcellularLocation>
</comment>
<dbReference type="InterPro" id="IPR017437">
    <property type="entry name" value="ATP-NAD_kinase_PpnK-typ_C"/>
</dbReference>
<dbReference type="PANTHER" id="PTHR20275">
    <property type="entry name" value="NAD KINASE"/>
    <property type="match status" value="1"/>
</dbReference>
<dbReference type="EC" id="2.7.1.23" evidence="8"/>
<comment type="cofactor">
    <cofactor evidence="8">
        <name>a divalent metal cation</name>
        <dbReference type="ChEBI" id="CHEBI:60240"/>
    </cofactor>
</comment>
<feature type="binding site" evidence="8">
    <location>
        <begin position="134"/>
        <end position="135"/>
    </location>
    <ligand>
        <name>NAD(+)</name>
        <dbReference type="ChEBI" id="CHEBI:57540"/>
    </ligand>
</feature>
<comment type="caution">
    <text evidence="8">Lacks conserved residue(s) required for the propagation of feature annotation.</text>
</comment>
<gene>
    <name evidence="8" type="primary">nadK</name>
    <name evidence="9" type="ORF">OW763_05305</name>
</gene>
<evidence type="ECO:0000313" key="9">
    <source>
        <dbReference type="EMBL" id="MCY6483766.1"/>
    </source>
</evidence>
<proteinExistence type="inferred from homology"/>
<keyword evidence="10" id="KW-1185">Reference proteome</keyword>
<dbReference type="EMBL" id="JAPQER010000002">
    <property type="protein sequence ID" value="MCY6483766.1"/>
    <property type="molecule type" value="Genomic_DNA"/>
</dbReference>
<evidence type="ECO:0000256" key="1">
    <source>
        <dbReference type="ARBA" id="ARBA00022679"/>
    </source>
</evidence>
<dbReference type="InterPro" id="IPR016064">
    <property type="entry name" value="NAD/diacylglycerol_kinase_sf"/>
</dbReference>
<dbReference type="HAMAP" id="MF_00361">
    <property type="entry name" value="NAD_kinase"/>
    <property type="match status" value="1"/>
</dbReference>
<dbReference type="Proteomes" id="UP001078443">
    <property type="component" value="Unassembled WGS sequence"/>
</dbReference>
<evidence type="ECO:0000256" key="7">
    <source>
        <dbReference type="ARBA" id="ARBA00047925"/>
    </source>
</evidence>
<dbReference type="InterPro" id="IPR017438">
    <property type="entry name" value="ATP-NAD_kinase_N"/>
</dbReference>
<comment type="function">
    <text evidence="8">Involved in the regulation of the intracellular balance of NAD and NADP, and is a key enzyme in the biosynthesis of NADP. Catalyzes specifically the phosphorylation on 2'-hydroxyl of the adenosine moiety of NAD to yield NADP.</text>
</comment>